<comment type="caution">
    <text evidence="3">The sequence shown here is derived from an EMBL/GenBank/DDBJ whole genome shotgun (WGS) entry which is preliminary data.</text>
</comment>
<name>A0ABQ3LI35_9SPHN</name>
<reference evidence="4" key="1">
    <citation type="journal article" date="2019" name="Int. J. Syst. Evol. Microbiol.">
        <title>The Global Catalogue of Microorganisms (GCM) 10K type strain sequencing project: providing services to taxonomists for standard genome sequencing and annotation.</title>
        <authorList>
            <consortium name="The Broad Institute Genomics Platform"/>
            <consortium name="The Broad Institute Genome Sequencing Center for Infectious Disease"/>
            <person name="Wu L."/>
            <person name="Ma J."/>
        </authorList>
    </citation>
    <scope>NUCLEOTIDE SEQUENCE [LARGE SCALE GENOMIC DNA]</scope>
    <source>
        <strain evidence="4">CGMCC 1.8957</strain>
    </source>
</reference>
<evidence type="ECO:0000313" key="4">
    <source>
        <dbReference type="Proteomes" id="UP000652430"/>
    </source>
</evidence>
<dbReference type="Pfam" id="PF12802">
    <property type="entry name" value="MarR_2"/>
    <property type="match status" value="1"/>
</dbReference>
<accession>A0ABQ3LI35</accession>
<keyword evidence="4" id="KW-1185">Reference proteome</keyword>
<dbReference type="InterPro" id="IPR036390">
    <property type="entry name" value="WH_DNA-bd_sf"/>
</dbReference>
<feature type="region of interest" description="Disordered" evidence="1">
    <location>
        <begin position="1"/>
        <end position="20"/>
    </location>
</feature>
<sequence length="101" mass="10933">MNIQSYPHGAADGATDTSRRAARSLDVGVSRLQRIALVAIREAGGRGLTTHELAARVNIHRDTMQPRTSELRKRGLIRDSGGRRHNFSGKFAIVWIAGGGS</sequence>
<dbReference type="SUPFAM" id="SSF46785">
    <property type="entry name" value="Winged helix' DNA-binding domain"/>
    <property type="match status" value="1"/>
</dbReference>
<dbReference type="Gene3D" id="1.10.10.10">
    <property type="entry name" value="Winged helix-like DNA-binding domain superfamily/Winged helix DNA-binding domain"/>
    <property type="match status" value="1"/>
</dbReference>
<dbReference type="InterPro" id="IPR000835">
    <property type="entry name" value="HTH_MarR-typ"/>
</dbReference>
<proteinExistence type="predicted"/>
<organism evidence="3 4">
    <name type="scientific">Sphingomonas glacialis</name>
    <dbReference type="NCBI Taxonomy" id="658225"/>
    <lineage>
        <taxon>Bacteria</taxon>
        <taxon>Pseudomonadati</taxon>
        <taxon>Pseudomonadota</taxon>
        <taxon>Alphaproteobacteria</taxon>
        <taxon>Sphingomonadales</taxon>
        <taxon>Sphingomonadaceae</taxon>
        <taxon>Sphingomonas</taxon>
    </lineage>
</organism>
<protein>
    <recommendedName>
        <fullName evidence="2">HTH marR-type domain-containing protein</fullName>
    </recommendedName>
</protein>
<feature type="domain" description="HTH marR-type" evidence="2">
    <location>
        <begin position="28"/>
        <end position="84"/>
    </location>
</feature>
<evidence type="ECO:0000259" key="2">
    <source>
        <dbReference type="Pfam" id="PF12802"/>
    </source>
</evidence>
<dbReference type="InterPro" id="IPR036388">
    <property type="entry name" value="WH-like_DNA-bd_sf"/>
</dbReference>
<dbReference type="EMBL" id="BNAQ01000002">
    <property type="protein sequence ID" value="GHH16066.1"/>
    <property type="molecule type" value="Genomic_DNA"/>
</dbReference>
<gene>
    <name evidence="3" type="ORF">GCM10008023_19650</name>
</gene>
<evidence type="ECO:0000313" key="3">
    <source>
        <dbReference type="EMBL" id="GHH16066.1"/>
    </source>
</evidence>
<dbReference type="Proteomes" id="UP000652430">
    <property type="component" value="Unassembled WGS sequence"/>
</dbReference>
<evidence type="ECO:0000256" key="1">
    <source>
        <dbReference type="SAM" id="MobiDB-lite"/>
    </source>
</evidence>